<proteinExistence type="predicted"/>
<protein>
    <submittedName>
        <fullName evidence="1">18009_t:CDS:1</fullName>
    </submittedName>
</protein>
<accession>A0ABN7WI66</accession>
<gene>
    <name evidence="1" type="ORF">GMARGA_LOCUS30500</name>
</gene>
<dbReference type="Proteomes" id="UP000789901">
    <property type="component" value="Unassembled WGS sequence"/>
</dbReference>
<feature type="non-terminal residue" evidence="1">
    <location>
        <position position="1"/>
    </location>
</feature>
<evidence type="ECO:0000313" key="2">
    <source>
        <dbReference type="Proteomes" id="UP000789901"/>
    </source>
</evidence>
<name>A0ABN7WI66_GIGMA</name>
<organism evidence="1 2">
    <name type="scientific">Gigaspora margarita</name>
    <dbReference type="NCBI Taxonomy" id="4874"/>
    <lineage>
        <taxon>Eukaryota</taxon>
        <taxon>Fungi</taxon>
        <taxon>Fungi incertae sedis</taxon>
        <taxon>Mucoromycota</taxon>
        <taxon>Glomeromycotina</taxon>
        <taxon>Glomeromycetes</taxon>
        <taxon>Diversisporales</taxon>
        <taxon>Gigasporaceae</taxon>
        <taxon>Gigaspora</taxon>
    </lineage>
</organism>
<reference evidence="1 2" key="1">
    <citation type="submission" date="2021-06" db="EMBL/GenBank/DDBJ databases">
        <authorList>
            <person name="Kallberg Y."/>
            <person name="Tangrot J."/>
            <person name="Rosling A."/>
        </authorList>
    </citation>
    <scope>NUCLEOTIDE SEQUENCE [LARGE SCALE GENOMIC DNA]</scope>
    <source>
        <strain evidence="1 2">120-4 pot B 10/14</strain>
    </source>
</reference>
<dbReference type="EMBL" id="CAJVQB010043131">
    <property type="protein sequence ID" value="CAG8830949.1"/>
    <property type="molecule type" value="Genomic_DNA"/>
</dbReference>
<sequence>LEADSNSVKNNIINEKTIKLQKQKPNSYAYALIQTDEKLKKKLLAKLRTQLQSHRKAYNKIWKKLLS</sequence>
<keyword evidence="2" id="KW-1185">Reference proteome</keyword>
<evidence type="ECO:0000313" key="1">
    <source>
        <dbReference type="EMBL" id="CAG8830949.1"/>
    </source>
</evidence>
<comment type="caution">
    <text evidence="1">The sequence shown here is derived from an EMBL/GenBank/DDBJ whole genome shotgun (WGS) entry which is preliminary data.</text>
</comment>